<dbReference type="GO" id="GO:0051604">
    <property type="term" value="P:protein maturation"/>
    <property type="evidence" value="ECO:0007669"/>
    <property type="project" value="InterPro"/>
</dbReference>
<dbReference type="PANTHER" id="PTHR34535:SF3">
    <property type="entry name" value="HYDROGENASE MATURATION FACTOR HYPA"/>
    <property type="match status" value="1"/>
</dbReference>
<evidence type="ECO:0000256" key="1">
    <source>
        <dbReference type="ARBA" id="ARBA00022596"/>
    </source>
</evidence>
<dbReference type="Pfam" id="PF01155">
    <property type="entry name" value="HypA"/>
    <property type="match status" value="1"/>
</dbReference>
<dbReference type="eggNOG" id="arCOG04426">
    <property type="taxonomic scope" value="Archaea"/>
</dbReference>
<evidence type="ECO:0008006" key="6">
    <source>
        <dbReference type="Google" id="ProtNLM"/>
    </source>
</evidence>
<dbReference type="Gene3D" id="3.30.2320.80">
    <property type="match status" value="1"/>
</dbReference>
<dbReference type="Proteomes" id="UP000015543">
    <property type="component" value="Chromosome"/>
</dbReference>
<dbReference type="NCBIfam" id="NF003008">
    <property type="entry name" value="PRK03824.1"/>
    <property type="match status" value="1"/>
</dbReference>
<evidence type="ECO:0000256" key="3">
    <source>
        <dbReference type="ARBA" id="ARBA00022833"/>
    </source>
</evidence>
<evidence type="ECO:0000313" key="4">
    <source>
        <dbReference type="EMBL" id="AGT35982.1"/>
    </source>
</evidence>
<evidence type="ECO:0000313" key="5">
    <source>
        <dbReference type="Proteomes" id="UP000015543"/>
    </source>
</evidence>
<dbReference type="GO" id="GO:0008270">
    <property type="term" value="F:zinc ion binding"/>
    <property type="evidence" value="ECO:0007669"/>
    <property type="project" value="TreeGrafter"/>
</dbReference>
<organism evidence="4 5">
    <name type="scientific">Thermofilum adornatum</name>
    <dbReference type="NCBI Taxonomy" id="1365176"/>
    <lineage>
        <taxon>Archaea</taxon>
        <taxon>Thermoproteota</taxon>
        <taxon>Thermoprotei</taxon>
        <taxon>Thermofilales</taxon>
        <taxon>Thermofilaceae</taxon>
        <taxon>Thermofilum</taxon>
    </lineage>
</organism>
<keyword evidence="1" id="KW-0533">Nickel</keyword>
<dbReference type="PIRSF" id="PIRSF004761">
    <property type="entry name" value="Hydrgn_mat_HypA"/>
    <property type="match status" value="1"/>
</dbReference>
<dbReference type="GO" id="GO:0016151">
    <property type="term" value="F:nickel cation binding"/>
    <property type="evidence" value="ECO:0007669"/>
    <property type="project" value="InterPro"/>
</dbReference>
<protein>
    <recommendedName>
        <fullName evidence="6">Hydrogenase nickel incorporation protein HypA</fullName>
    </recommendedName>
</protein>
<reference evidence="4 5" key="1">
    <citation type="journal article" date="2013" name="Genome Announc.">
        <title>Complete Genomic Sequence of 'Thermofilum adornatus' Strain 1910bT, a Hyperthermophilic Anaerobic Organotrophic Crenarchaeon.</title>
        <authorList>
            <person name="Dominova I.N."/>
            <person name="Kublanov I.V."/>
            <person name="Podosokorskaya O.A."/>
            <person name="Derbikova K.S."/>
            <person name="Patrushev M.V."/>
            <person name="Toshchakov S.V."/>
        </authorList>
    </citation>
    <scope>NUCLEOTIDE SEQUENCE [LARGE SCALE GENOMIC DNA]</scope>
    <source>
        <strain evidence="5">1910b</strain>
    </source>
</reference>
<proteinExistence type="predicted"/>
<keyword evidence="2" id="KW-0479">Metal-binding</keyword>
<sequence>MGLVHEWALAEAVVKTVEELVTSNKDVRHIEVVLGELQAVDEGVFETALRELLEELRTEKGINVQDFKITREEAVFKCMVCGYEWSLKDWSIGEEFREAIHFVPEVVHSYYSCPKCGSRDFEIVRGRGVKVRVD</sequence>
<dbReference type="PATRIC" id="fig|1365176.7.peg.1624"/>
<keyword evidence="5" id="KW-1185">Reference proteome</keyword>
<dbReference type="AlphaFoldDB" id="S6A604"/>
<name>S6A604_9CREN</name>
<dbReference type="EMBL" id="CP006646">
    <property type="protein sequence ID" value="AGT35982.1"/>
    <property type="molecule type" value="Genomic_DNA"/>
</dbReference>
<dbReference type="KEGG" id="thb:N186_08220"/>
<evidence type="ECO:0000256" key="2">
    <source>
        <dbReference type="ARBA" id="ARBA00022723"/>
    </source>
</evidence>
<dbReference type="InterPro" id="IPR000688">
    <property type="entry name" value="HypA/HybF"/>
</dbReference>
<dbReference type="PANTHER" id="PTHR34535">
    <property type="entry name" value="HYDROGENASE MATURATION FACTOR HYPA"/>
    <property type="match status" value="1"/>
</dbReference>
<accession>S6A604</accession>
<keyword evidence="3" id="KW-0862">Zinc</keyword>
<gene>
    <name evidence="4" type="ORF">N186_08220</name>
</gene>
<dbReference type="HOGENOM" id="CLU_126929_2_0_2"/>